<dbReference type="HOGENOM" id="CLU_335296_0_0_1"/>
<keyword evidence="5" id="KW-0677">Repeat</keyword>
<dbReference type="PROSITE" id="PS50142">
    <property type="entry name" value="RNASE_3_2"/>
    <property type="match status" value="2"/>
</dbReference>
<keyword evidence="11 15" id="KW-0694">RNA-binding</keyword>
<dbReference type="PROSITE" id="PS51327">
    <property type="entry name" value="DICER_DSRBF"/>
    <property type="match status" value="1"/>
</dbReference>
<dbReference type="InterPro" id="IPR014720">
    <property type="entry name" value="dsRBD_dom"/>
</dbReference>
<dbReference type="RefSeq" id="XP_007911678.1">
    <property type="nucleotide sequence ID" value="XM_007913487.1"/>
</dbReference>
<dbReference type="AlphaFoldDB" id="R8BW90"/>
<dbReference type="FunFam" id="1.10.1520.10:FF:000032">
    <property type="entry name" value="Dicer-like protein 2"/>
    <property type="match status" value="1"/>
</dbReference>
<evidence type="ECO:0000259" key="19">
    <source>
        <dbReference type="PROSITE" id="PS51194"/>
    </source>
</evidence>
<feature type="domain" description="DRBM" evidence="17">
    <location>
        <begin position="776"/>
        <end position="843"/>
    </location>
</feature>
<evidence type="ECO:0000256" key="2">
    <source>
        <dbReference type="ARBA" id="ARBA00001946"/>
    </source>
</evidence>
<dbReference type="OrthoDB" id="416741at2759"/>
<feature type="coiled-coil region" evidence="16">
    <location>
        <begin position="92"/>
        <end position="119"/>
    </location>
</feature>
<evidence type="ECO:0000313" key="22">
    <source>
        <dbReference type="Proteomes" id="UP000014074"/>
    </source>
</evidence>
<dbReference type="GO" id="GO:0004525">
    <property type="term" value="F:ribonuclease III activity"/>
    <property type="evidence" value="ECO:0007669"/>
    <property type="project" value="InterPro"/>
</dbReference>
<protein>
    <submittedName>
        <fullName evidence="21">Putative dicer-like protein 2 protein</fullName>
    </submittedName>
</protein>
<dbReference type="SMART" id="SM00535">
    <property type="entry name" value="RIBOc"/>
    <property type="match status" value="2"/>
</dbReference>
<dbReference type="Proteomes" id="UP000014074">
    <property type="component" value="Unassembled WGS sequence"/>
</dbReference>
<dbReference type="InterPro" id="IPR005034">
    <property type="entry name" value="Dicer_dimerisation"/>
</dbReference>
<dbReference type="GO" id="GO:0050688">
    <property type="term" value="P:regulation of defense response to virus"/>
    <property type="evidence" value="ECO:0007669"/>
    <property type="project" value="UniProtKB-KW"/>
</dbReference>
<dbReference type="Pfam" id="PF00636">
    <property type="entry name" value="Ribonuclease_3"/>
    <property type="match status" value="2"/>
</dbReference>
<dbReference type="SUPFAM" id="SSF54768">
    <property type="entry name" value="dsRNA-binding domain-like"/>
    <property type="match status" value="1"/>
</dbReference>
<evidence type="ECO:0000256" key="8">
    <source>
        <dbReference type="ARBA" id="ARBA00022806"/>
    </source>
</evidence>
<dbReference type="PANTHER" id="PTHR14950">
    <property type="entry name" value="DICER-RELATED"/>
    <property type="match status" value="1"/>
</dbReference>
<dbReference type="GO" id="GO:0005737">
    <property type="term" value="C:cytoplasm"/>
    <property type="evidence" value="ECO:0007669"/>
    <property type="project" value="TreeGrafter"/>
</dbReference>
<dbReference type="GO" id="GO:0005524">
    <property type="term" value="F:ATP binding"/>
    <property type="evidence" value="ECO:0007669"/>
    <property type="project" value="UniProtKB-KW"/>
</dbReference>
<keyword evidence="13" id="KW-0464">Manganese</keyword>
<dbReference type="Gene3D" id="3.30.160.380">
    <property type="entry name" value="Dicer dimerisation domain"/>
    <property type="match status" value="1"/>
</dbReference>
<accession>R8BW90</accession>
<evidence type="ECO:0000256" key="15">
    <source>
        <dbReference type="PROSITE-ProRule" id="PRU00657"/>
    </source>
</evidence>
<keyword evidence="10" id="KW-0460">Magnesium</keyword>
<dbReference type="GO" id="GO:0051607">
    <property type="term" value="P:defense response to virus"/>
    <property type="evidence" value="ECO:0007669"/>
    <property type="project" value="UniProtKB-KW"/>
</dbReference>
<sequence>MVGTSSIPSVKQGFLDLEQDKLQLHLQNFRTGKTNLLVATSVLEEGIDVPACNLVICFDKPTNLKVFIQRRGRARMKSSRLVLLHEAQSASLTEWEEREKEMKRRYEDEMRELVQIEELEHSESPNYPILSVEETGARLTLDDARSHLEHFCATLSSRKYVDWNPDYITEKVIVGSATLLRATVILPISLPEGLRRAQSIQAWQSEQNAWKDAAFQAYKALFNAGLVNKHLLPLKESDLAKDVEARPAKVPFDPERMSEGLEYLIRDVVNTPYFYRGILPSKPPIESVQQIYRNFEESPEDTPYLSLGRWPKKTGFFHRPLPPTESVKSTRPHPRVLPAVDARADTVPLVYAQFGLLIPSIIHYFELYLVAAELMSTRLKSLELSSIDSVVEAICATSAREPVNYERIEFVGDSILKLCVTVNISAARLDWPEGLLSPLKDTFVSNSSLSKAAEATGLDQFIITRQLTLNKWRPPYVDDLVAVPQGLSNTRRLSTKTLADVVEALIGVSWDDGGLPKALKCISLFLPPKPKMLNWMPLETCREILYNHAPDNMALPSTLEPLEKLLGYTFQKKSLLVEAMTHASYNVPGIKACFDRLEFLGDAILDNLVVKAVFDHDKPKLENFQMHLLRTALVNGDILGFLVMEWSHKQQRFDVDIADGSEQQAPTLVESEFDQPLWSFMRFSSTELALEQEKTMRRHAELRGRIIAALRSGTHYPWTLFARLRAQKFFSDIFESLIGAVWVDSGSMDQCAELLRRAGILPYLERVLRDDIHILHPKEELGRLADRETVKYVVETAQRDDGDPEFACKVYVGDRCVADVQGAYYKEEARTMAAEVAVHKIKAEKAVQEPS</sequence>
<keyword evidence="4" id="KW-0479">Metal-binding</keyword>
<evidence type="ECO:0000259" key="17">
    <source>
        <dbReference type="PROSITE" id="PS50137"/>
    </source>
</evidence>
<feature type="domain" description="Dicer dsRNA-binding fold" evidence="20">
    <location>
        <begin position="144"/>
        <end position="241"/>
    </location>
</feature>
<evidence type="ECO:0000256" key="1">
    <source>
        <dbReference type="ARBA" id="ARBA00001936"/>
    </source>
</evidence>
<dbReference type="SMART" id="SM00490">
    <property type="entry name" value="HELICc"/>
    <property type="match status" value="1"/>
</dbReference>
<evidence type="ECO:0000256" key="14">
    <source>
        <dbReference type="ARBA" id="ARBA00025403"/>
    </source>
</evidence>
<evidence type="ECO:0000256" key="6">
    <source>
        <dbReference type="ARBA" id="ARBA00022741"/>
    </source>
</evidence>
<dbReference type="GeneID" id="19329827"/>
<keyword evidence="12" id="KW-0051">Antiviral defense</keyword>
<keyword evidence="6" id="KW-0547">Nucleotide-binding</keyword>
<evidence type="ECO:0000256" key="11">
    <source>
        <dbReference type="ARBA" id="ARBA00022884"/>
    </source>
</evidence>
<comment type="cofactor">
    <cofactor evidence="2">
        <name>Mg(2+)</name>
        <dbReference type="ChEBI" id="CHEBI:18420"/>
    </cofactor>
</comment>
<dbReference type="PROSITE" id="PS00517">
    <property type="entry name" value="RNASE_3_1"/>
    <property type="match status" value="1"/>
</dbReference>
<keyword evidence="16" id="KW-0175">Coiled coil</keyword>
<dbReference type="PANTHER" id="PTHR14950:SF37">
    <property type="entry name" value="ENDORIBONUCLEASE DICER"/>
    <property type="match status" value="1"/>
</dbReference>
<dbReference type="Pfam" id="PF00271">
    <property type="entry name" value="Helicase_C"/>
    <property type="match status" value="1"/>
</dbReference>
<dbReference type="CDD" id="cd00593">
    <property type="entry name" value="RIBOc"/>
    <property type="match status" value="2"/>
</dbReference>
<keyword evidence="22" id="KW-1185">Reference proteome</keyword>
<gene>
    <name evidence="21" type="ORF">UCRPA7_896</name>
</gene>
<proteinExistence type="predicted"/>
<dbReference type="SUPFAM" id="SSF69065">
    <property type="entry name" value="RNase III domain-like"/>
    <property type="match status" value="2"/>
</dbReference>
<evidence type="ECO:0000256" key="9">
    <source>
        <dbReference type="ARBA" id="ARBA00022840"/>
    </source>
</evidence>
<dbReference type="InterPro" id="IPR000999">
    <property type="entry name" value="RNase_III_dom"/>
</dbReference>
<comment type="function">
    <text evidence="14">Dicer-like endonuclease involved in cleaving double-stranded RNA in the RNA interference (RNAi) pathway. Produces 21 to 25 bp dsRNAs (siRNAs) which target the selective destruction of homologous RNAs leading to sequence-specific suppression of gene expression, called post-transcriptional gene silencing (PTGS). Part of a broad host defense response against viral infection and transposons.</text>
</comment>
<evidence type="ECO:0000256" key="16">
    <source>
        <dbReference type="SAM" id="Coils"/>
    </source>
</evidence>
<keyword evidence="3" id="KW-0930">Antiviral protein</keyword>
<dbReference type="EMBL" id="KB932817">
    <property type="protein sequence ID" value="EOO03613.1"/>
    <property type="molecule type" value="Genomic_DNA"/>
</dbReference>
<dbReference type="Pfam" id="PF03368">
    <property type="entry name" value="Dicer_dimer"/>
    <property type="match status" value="1"/>
</dbReference>
<evidence type="ECO:0000259" key="18">
    <source>
        <dbReference type="PROSITE" id="PS50142"/>
    </source>
</evidence>
<dbReference type="InterPro" id="IPR027417">
    <property type="entry name" value="P-loop_NTPase"/>
</dbReference>
<dbReference type="InterPro" id="IPR036389">
    <property type="entry name" value="RNase_III_sf"/>
</dbReference>
<dbReference type="InterPro" id="IPR001650">
    <property type="entry name" value="Helicase_C-like"/>
</dbReference>
<evidence type="ECO:0000256" key="7">
    <source>
        <dbReference type="ARBA" id="ARBA00022801"/>
    </source>
</evidence>
<dbReference type="Gene3D" id="3.40.50.300">
    <property type="entry name" value="P-loop containing nucleotide triphosphate hydrolases"/>
    <property type="match status" value="1"/>
</dbReference>
<evidence type="ECO:0000256" key="10">
    <source>
        <dbReference type="ARBA" id="ARBA00022842"/>
    </source>
</evidence>
<keyword evidence="8" id="KW-0347">Helicase</keyword>
<dbReference type="PROSITE" id="PS50137">
    <property type="entry name" value="DS_RBD"/>
    <property type="match status" value="1"/>
</dbReference>
<dbReference type="eggNOG" id="KOG0701">
    <property type="taxonomic scope" value="Eukaryota"/>
</dbReference>
<keyword evidence="9" id="KW-0067">ATP-binding</keyword>
<evidence type="ECO:0000256" key="12">
    <source>
        <dbReference type="ARBA" id="ARBA00023118"/>
    </source>
</evidence>
<evidence type="ECO:0000259" key="20">
    <source>
        <dbReference type="PROSITE" id="PS51327"/>
    </source>
</evidence>
<dbReference type="GO" id="GO:0046872">
    <property type="term" value="F:metal ion binding"/>
    <property type="evidence" value="ECO:0007669"/>
    <property type="project" value="UniProtKB-KW"/>
</dbReference>
<dbReference type="GO" id="GO:0005634">
    <property type="term" value="C:nucleus"/>
    <property type="evidence" value="ECO:0007669"/>
    <property type="project" value="TreeGrafter"/>
</dbReference>
<dbReference type="Gene3D" id="1.10.1520.10">
    <property type="entry name" value="Ribonuclease III domain"/>
    <property type="match status" value="2"/>
</dbReference>
<keyword evidence="7" id="KW-0378">Hydrolase</keyword>
<dbReference type="PROSITE" id="PS51194">
    <property type="entry name" value="HELICASE_CTER"/>
    <property type="match status" value="1"/>
</dbReference>
<comment type="cofactor">
    <cofactor evidence="1">
        <name>Mn(2+)</name>
        <dbReference type="ChEBI" id="CHEBI:29035"/>
    </cofactor>
</comment>
<reference evidence="22" key="1">
    <citation type="journal article" date="2013" name="Genome Announc.">
        <title>Draft genome sequence of the ascomycete Phaeoacremonium aleophilum strain UCR-PA7, a causal agent of the esca disease complex in grapevines.</title>
        <authorList>
            <person name="Blanco-Ulate B."/>
            <person name="Rolshausen P."/>
            <person name="Cantu D."/>
        </authorList>
    </citation>
    <scope>NUCLEOTIDE SEQUENCE [LARGE SCALE GENOMIC DNA]</scope>
    <source>
        <strain evidence="22">UCR-PA7</strain>
    </source>
</reference>
<dbReference type="GO" id="GO:0004386">
    <property type="term" value="F:helicase activity"/>
    <property type="evidence" value="ECO:0007669"/>
    <property type="project" value="UniProtKB-KW"/>
</dbReference>
<evidence type="ECO:0000256" key="5">
    <source>
        <dbReference type="ARBA" id="ARBA00022737"/>
    </source>
</evidence>
<name>R8BW90_PHAM7</name>
<dbReference type="SUPFAM" id="SSF52540">
    <property type="entry name" value="P-loop containing nucleoside triphosphate hydrolases"/>
    <property type="match status" value="1"/>
</dbReference>
<dbReference type="GO" id="GO:0003723">
    <property type="term" value="F:RNA binding"/>
    <property type="evidence" value="ECO:0007669"/>
    <property type="project" value="UniProtKB-UniRule"/>
</dbReference>
<feature type="domain" description="Helicase C-terminal" evidence="19">
    <location>
        <begin position="1"/>
        <end position="122"/>
    </location>
</feature>
<dbReference type="GO" id="GO:0030422">
    <property type="term" value="P:siRNA processing"/>
    <property type="evidence" value="ECO:0007669"/>
    <property type="project" value="TreeGrafter"/>
</dbReference>
<dbReference type="KEGG" id="tmn:UCRPA7_896"/>
<organism evidence="21 22">
    <name type="scientific">Phaeoacremonium minimum (strain UCR-PA7)</name>
    <name type="common">Esca disease fungus</name>
    <name type="synonym">Togninia minima</name>
    <dbReference type="NCBI Taxonomy" id="1286976"/>
    <lineage>
        <taxon>Eukaryota</taxon>
        <taxon>Fungi</taxon>
        <taxon>Dikarya</taxon>
        <taxon>Ascomycota</taxon>
        <taxon>Pezizomycotina</taxon>
        <taxon>Sordariomycetes</taxon>
        <taxon>Sordariomycetidae</taxon>
        <taxon>Togniniales</taxon>
        <taxon>Togniniaceae</taxon>
        <taxon>Phaeoacremonium</taxon>
    </lineage>
</organism>
<evidence type="ECO:0000313" key="21">
    <source>
        <dbReference type="EMBL" id="EOO03613.1"/>
    </source>
</evidence>
<dbReference type="InterPro" id="IPR038248">
    <property type="entry name" value="Dicer_dimer_sf"/>
</dbReference>
<feature type="domain" description="RNase III" evidence="18">
    <location>
        <begin position="559"/>
        <end position="746"/>
    </location>
</feature>
<evidence type="ECO:0000256" key="3">
    <source>
        <dbReference type="ARBA" id="ARBA00022721"/>
    </source>
</evidence>
<evidence type="ECO:0000256" key="13">
    <source>
        <dbReference type="ARBA" id="ARBA00023211"/>
    </source>
</evidence>
<evidence type="ECO:0000256" key="4">
    <source>
        <dbReference type="ARBA" id="ARBA00022723"/>
    </source>
</evidence>
<feature type="domain" description="RNase III" evidence="18">
    <location>
        <begin position="392"/>
        <end position="514"/>
    </location>
</feature>